<feature type="domain" description="Xrn1 helical" evidence="6">
    <location>
        <begin position="415"/>
        <end position="518"/>
    </location>
</feature>
<dbReference type="InterPro" id="IPR027073">
    <property type="entry name" value="5_3_exoribonuclease"/>
</dbReference>
<dbReference type="OrthoDB" id="372487at2759"/>
<evidence type="ECO:0000313" key="8">
    <source>
        <dbReference type="Proteomes" id="UP000604825"/>
    </source>
</evidence>
<evidence type="ECO:0000256" key="3">
    <source>
        <dbReference type="ARBA" id="ARBA00022839"/>
    </source>
</evidence>
<dbReference type="Proteomes" id="UP000604825">
    <property type="component" value="Unassembled WGS sequence"/>
</dbReference>
<keyword evidence="1" id="KW-0540">Nuclease</keyword>
<keyword evidence="3" id="KW-0269">Exonuclease</keyword>
<feature type="region of interest" description="Disordered" evidence="4">
    <location>
        <begin position="819"/>
        <end position="890"/>
    </location>
</feature>
<accession>A0A811QLG5</accession>
<feature type="domain" description="Xrn1 N-terminal" evidence="5">
    <location>
        <begin position="163"/>
        <end position="269"/>
    </location>
</feature>
<comment type="caution">
    <text evidence="7">The sequence shown here is derived from an EMBL/GenBank/DDBJ whole genome shotgun (WGS) entry which is preliminary data.</text>
</comment>
<protein>
    <submittedName>
        <fullName evidence="7">Uncharacterized protein</fullName>
    </submittedName>
</protein>
<dbReference type="InterPro" id="IPR004859">
    <property type="entry name" value="Xrn1_N"/>
</dbReference>
<keyword evidence="2" id="KW-0378">Hydrolase</keyword>
<dbReference type="GO" id="GO:0004534">
    <property type="term" value="F:5'-3' RNA exonuclease activity"/>
    <property type="evidence" value="ECO:0007669"/>
    <property type="project" value="TreeGrafter"/>
</dbReference>
<feature type="region of interest" description="Disordered" evidence="4">
    <location>
        <begin position="94"/>
        <end position="134"/>
    </location>
</feature>
<evidence type="ECO:0000259" key="5">
    <source>
        <dbReference type="Pfam" id="PF03159"/>
    </source>
</evidence>
<dbReference type="PANTHER" id="PTHR12341">
    <property type="entry name" value="5'-&gt;3' EXORIBONUCLEASE"/>
    <property type="match status" value="1"/>
</dbReference>
<reference evidence="7" key="1">
    <citation type="submission" date="2020-10" db="EMBL/GenBank/DDBJ databases">
        <authorList>
            <person name="Han B."/>
            <person name="Lu T."/>
            <person name="Zhao Q."/>
            <person name="Huang X."/>
            <person name="Zhao Y."/>
        </authorList>
    </citation>
    <scope>NUCLEOTIDE SEQUENCE</scope>
</reference>
<proteinExistence type="predicted"/>
<dbReference type="Pfam" id="PF03159">
    <property type="entry name" value="XRN_N"/>
    <property type="match status" value="2"/>
</dbReference>
<feature type="domain" description="Xrn1 N-terminal" evidence="5">
    <location>
        <begin position="286"/>
        <end position="390"/>
    </location>
</feature>
<dbReference type="GO" id="GO:0000956">
    <property type="term" value="P:nuclear-transcribed mRNA catabolic process"/>
    <property type="evidence" value="ECO:0007669"/>
    <property type="project" value="TreeGrafter"/>
</dbReference>
<dbReference type="CDD" id="cd18673">
    <property type="entry name" value="PIN_XRN1-2-like"/>
    <property type="match status" value="1"/>
</dbReference>
<dbReference type="PANTHER" id="PTHR12341:SF39">
    <property type="entry name" value="5'-3' EXORIBONUCLEASE"/>
    <property type="match status" value="1"/>
</dbReference>
<dbReference type="Pfam" id="PF17846">
    <property type="entry name" value="XRN_M"/>
    <property type="match status" value="2"/>
</dbReference>
<feature type="compositionally biased region" description="Gly residues" evidence="4">
    <location>
        <begin position="944"/>
        <end position="955"/>
    </location>
</feature>
<dbReference type="GO" id="GO:0005634">
    <property type="term" value="C:nucleus"/>
    <property type="evidence" value="ECO:0007669"/>
    <property type="project" value="TreeGrafter"/>
</dbReference>
<feature type="domain" description="Xrn1 helical" evidence="6">
    <location>
        <begin position="521"/>
        <end position="813"/>
    </location>
</feature>
<evidence type="ECO:0000256" key="1">
    <source>
        <dbReference type="ARBA" id="ARBA00022722"/>
    </source>
</evidence>
<dbReference type="Gene3D" id="1.25.40.1050">
    <property type="match status" value="1"/>
</dbReference>
<sequence length="964" mass="108714">MERGGGRGFMEEVREDKVAEERTWRRGVRMSSGAGGRCCGMMGATLQLVCVAQLGWWGAETTSIGERTILLEAAAARSRSTDWQWNGGSYRGVGGLQVGGGGEERGPGGEEGGRSSCRRLQRRPEGGGGAHALPLPITPRRLNVIEMTVLVVAYSPPSTKAAMGIPKFYRWAVMKYPRIVSPAKEEPEGPDGGNGNLIYDNLYLDMNDIIHNCFHPQDQKYTRIHVPPPMTLHEVFESMFGDMDRLFRIVRPRRLLYLAVDGVAPCAKMCPCFDLQETEGKEVPARETSEIPDPNVITPGTEFMEKLSQALDYYIRARLNSDPGWKDIMVILSDANVPGEGEHKIMSFIRAQRSMEGYDPNTRHCLYGHDADLIMLALASHEVHFSILREFLNIWVLREYLEIDFKILDPVREPDTERLIDDFIFICFLMGNDFIPHIPSLRAHECAVDLLIEVYKTTFNKMGGYIVNTDKVKDKHGACLEVSRLEIFLHELSMYEERILRKRYELGQDALQKMRREMFCTASEIERSELRQQLDDLLFNEEQPYDRIRLGLPGWKSRFFREYFGVQTSNEIGKLQNDMAQKYLEGLCWVLQCYFADVPSWSWYYPFFVSPFVSDLKALSQFEISFTLDKPLRPFDQLMAVLPPRSWSALPECYRKLMGREDFNYPKFETNTNGKRFLWKGMSEELLLSATRVVDKELTIHESKRNTTRQEKIFLHRNSKSLPHIEVIVQTSYHSPQKLPIDSAASGIGGWISPDEDGGFSNGSLRTPIKDLLDITNDQAISANFFNPEAANPIPRLLGNVRVPKKTVTGADISKRPLWHTYQGSRPPAPILQRPDTIWKPSTPVSPREEHKHAGTGWMGRGRGNSSAGAAAHTKPTSSSSYGHGARSGTASEVQWCSSSSYGYSYRKGFHRVDMAQSRKDSWFDNGGAYSFRPLGSAPWTGDGSRGGGNGGAGHGRSVQPRGW</sequence>
<dbReference type="Gene3D" id="3.40.50.12390">
    <property type="match status" value="2"/>
</dbReference>
<dbReference type="InterPro" id="IPR041412">
    <property type="entry name" value="Xrn1_helical"/>
</dbReference>
<evidence type="ECO:0000256" key="2">
    <source>
        <dbReference type="ARBA" id="ARBA00022801"/>
    </source>
</evidence>
<dbReference type="GO" id="GO:0003723">
    <property type="term" value="F:RNA binding"/>
    <property type="evidence" value="ECO:0007669"/>
    <property type="project" value="TreeGrafter"/>
</dbReference>
<gene>
    <name evidence="7" type="ORF">NCGR_LOCUS41908</name>
</gene>
<keyword evidence="8" id="KW-1185">Reference proteome</keyword>
<name>A0A811QLG5_9POAL</name>
<feature type="compositionally biased region" description="Basic and acidic residues" evidence="4">
    <location>
        <begin position="102"/>
        <end position="113"/>
    </location>
</feature>
<organism evidence="7 8">
    <name type="scientific">Miscanthus lutarioriparius</name>
    <dbReference type="NCBI Taxonomy" id="422564"/>
    <lineage>
        <taxon>Eukaryota</taxon>
        <taxon>Viridiplantae</taxon>
        <taxon>Streptophyta</taxon>
        <taxon>Embryophyta</taxon>
        <taxon>Tracheophyta</taxon>
        <taxon>Spermatophyta</taxon>
        <taxon>Magnoliopsida</taxon>
        <taxon>Liliopsida</taxon>
        <taxon>Poales</taxon>
        <taxon>Poaceae</taxon>
        <taxon>PACMAD clade</taxon>
        <taxon>Panicoideae</taxon>
        <taxon>Andropogonodae</taxon>
        <taxon>Andropogoneae</taxon>
        <taxon>Saccharinae</taxon>
        <taxon>Miscanthus</taxon>
    </lineage>
</organism>
<evidence type="ECO:0000313" key="7">
    <source>
        <dbReference type="EMBL" id="CAD6258436.1"/>
    </source>
</evidence>
<evidence type="ECO:0000259" key="6">
    <source>
        <dbReference type="Pfam" id="PF17846"/>
    </source>
</evidence>
<evidence type="ECO:0000256" key="4">
    <source>
        <dbReference type="SAM" id="MobiDB-lite"/>
    </source>
</evidence>
<dbReference type="AlphaFoldDB" id="A0A811QLG5"/>
<dbReference type="EMBL" id="CAJGYO010000010">
    <property type="protein sequence ID" value="CAD6258436.1"/>
    <property type="molecule type" value="Genomic_DNA"/>
</dbReference>
<feature type="region of interest" description="Disordered" evidence="4">
    <location>
        <begin position="935"/>
        <end position="964"/>
    </location>
</feature>